<keyword evidence="9" id="KW-0472">Membrane</keyword>
<sequence>MCFCDSRPLRLLSVLLVGIALTGANCPSECNCLEHEVSCQSKNLKNFPQSLPFHIRYLDISRNQIKYLPLIELSYLTDLVYLNCSYNIIEKISRLPFLNVVKLISLDLSHNHLTTISQMTFQTLKSLTMLCSGVGLESTVF</sequence>
<dbReference type="Proteomes" id="UP000314986">
    <property type="component" value="Unassembled WGS sequence"/>
</dbReference>
<reference evidence="15" key="1">
    <citation type="journal article" date="2006" name="Science">
        <title>Ancient noncoding elements conserved in the human genome.</title>
        <authorList>
            <person name="Venkatesh B."/>
            <person name="Kirkness E.F."/>
            <person name="Loh Y.H."/>
            <person name="Halpern A.L."/>
            <person name="Lee A.P."/>
            <person name="Johnson J."/>
            <person name="Dandona N."/>
            <person name="Viswanathan L.D."/>
            <person name="Tay A."/>
            <person name="Venter J.C."/>
            <person name="Strausberg R.L."/>
            <person name="Brenner S."/>
        </authorList>
    </citation>
    <scope>NUCLEOTIDE SEQUENCE [LARGE SCALE GENOMIC DNA]</scope>
</reference>
<evidence type="ECO:0000256" key="4">
    <source>
        <dbReference type="ARBA" id="ARBA00022614"/>
    </source>
</evidence>
<comment type="subcellular location">
    <subcellularLocation>
        <location evidence="1">Cell membrane</location>
        <topology evidence="1">Single-pass membrane protein</topology>
    </subcellularLocation>
</comment>
<reference evidence="15" key="2">
    <citation type="journal article" date="2007" name="PLoS Biol.">
        <title>Survey sequencing and comparative analysis of the elephant shark (Callorhinchus milii) genome.</title>
        <authorList>
            <person name="Venkatesh B."/>
            <person name="Kirkness E.F."/>
            <person name="Loh Y.H."/>
            <person name="Halpern A.L."/>
            <person name="Lee A.P."/>
            <person name="Johnson J."/>
            <person name="Dandona N."/>
            <person name="Viswanathan L.D."/>
            <person name="Tay A."/>
            <person name="Venter J.C."/>
            <person name="Strausberg R.L."/>
            <person name="Brenner S."/>
        </authorList>
    </citation>
    <scope>NUCLEOTIDE SEQUENCE [LARGE SCALE GENOMIC DNA]</scope>
</reference>
<evidence type="ECO:0000256" key="9">
    <source>
        <dbReference type="ARBA" id="ARBA00023136"/>
    </source>
</evidence>
<reference evidence="15" key="3">
    <citation type="journal article" date="2014" name="Nature">
        <title>Elephant shark genome provides unique insights into gnathostome evolution.</title>
        <authorList>
            <consortium name="International Elephant Shark Genome Sequencing Consortium"/>
            <person name="Venkatesh B."/>
            <person name="Lee A.P."/>
            <person name="Ravi V."/>
            <person name="Maurya A.K."/>
            <person name="Lian M.M."/>
            <person name="Swann J.B."/>
            <person name="Ohta Y."/>
            <person name="Flajnik M.F."/>
            <person name="Sutoh Y."/>
            <person name="Kasahara M."/>
            <person name="Hoon S."/>
            <person name="Gangu V."/>
            <person name="Roy S.W."/>
            <person name="Irimia M."/>
            <person name="Korzh V."/>
            <person name="Kondrychyn I."/>
            <person name="Lim Z.W."/>
            <person name="Tay B.H."/>
            <person name="Tohari S."/>
            <person name="Kong K.W."/>
            <person name="Ho S."/>
            <person name="Lorente-Galdos B."/>
            <person name="Quilez J."/>
            <person name="Marques-Bonet T."/>
            <person name="Raney B.J."/>
            <person name="Ingham P.W."/>
            <person name="Tay A."/>
            <person name="Hillier L.W."/>
            <person name="Minx P."/>
            <person name="Boehm T."/>
            <person name="Wilson R.K."/>
            <person name="Brenner S."/>
            <person name="Warren W.C."/>
        </authorList>
    </citation>
    <scope>NUCLEOTIDE SEQUENCE [LARGE SCALE GENOMIC DNA]</scope>
</reference>
<dbReference type="AlphaFoldDB" id="A0A4W3K4C9"/>
<dbReference type="GO" id="GO:0099104">
    <property type="term" value="F:potassium channel activator activity"/>
    <property type="evidence" value="ECO:0007669"/>
    <property type="project" value="TreeGrafter"/>
</dbReference>
<keyword evidence="7" id="KW-1133">Transmembrane helix</keyword>
<evidence type="ECO:0000256" key="8">
    <source>
        <dbReference type="ARBA" id="ARBA00023065"/>
    </source>
</evidence>
<keyword evidence="8" id="KW-0406">Ion transport</keyword>
<proteinExistence type="predicted"/>
<dbReference type="PANTHER" id="PTHR46473:SF6">
    <property type="entry name" value="LEUCINE-RICH REPEAT-CONTAINING PROTEIN 52"/>
    <property type="match status" value="1"/>
</dbReference>
<dbReference type="OMA" id="NCLEHEV"/>
<organism evidence="14 15">
    <name type="scientific">Callorhinchus milii</name>
    <name type="common">Ghost shark</name>
    <dbReference type="NCBI Taxonomy" id="7868"/>
    <lineage>
        <taxon>Eukaryota</taxon>
        <taxon>Metazoa</taxon>
        <taxon>Chordata</taxon>
        <taxon>Craniata</taxon>
        <taxon>Vertebrata</taxon>
        <taxon>Chondrichthyes</taxon>
        <taxon>Holocephali</taxon>
        <taxon>Chimaeriformes</taxon>
        <taxon>Callorhinchidae</taxon>
        <taxon>Callorhinchus</taxon>
    </lineage>
</organism>
<reference evidence="14" key="5">
    <citation type="submission" date="2025-09" db="UniProtKB">
        <authorList>
            <consortium name="Ensembl"/>
        </authorList>
    </citation>
    <scope>IDENTIFICATION</scope>
</reference>
<evidence type="ECO:0000256" key="10">
    <source>
        <dbReference type="ARBA" id="ARBA00023157"/>
    </source>
</evidence>
<dbReference type="InterPro" id="IPR001611">
    <property type="entry name" value="Leu-rich_rpt"/>
</dbReference>
<feature type="signal peptide" evidence="12">
    <location>
        <begin position="1"/>
        <end position="24"/>
    </location>
</feature>
<evidence type="ECO:0000256" key="11">
    <source>
        <dbReference type="ARBA" id="ARBA00023303"/>
    </source>
</evidence>
<feature type="domain" description="LRRNT" evidence="13">
    <location>
        <begin position="25"/>
        <end position="57"/>
    </location>
</feature>
<evidence type="ECO:0000256" key="6">
    <source>
        <dbReference type="ARBA" id="ARBA00022729"/>
    </source>
</evidence>
<dbReference type="GO" id="GO:0044325">
    <property type="term" value="F:transmembrane transporter binding"/>
    <property type="evidence" value="ECO:0007669"/>
    <property type="project" value="TreeGrafter"/>
</dbReference>
<dbReference type="InterPro" id="IPR000372">
    <property type="entry name" value="LRRNT"/>
</dbReference>
<evidence type="ECO:0000256" key="12">
    <source>
        <dbReference type="SAM" id="SignalP"/>
    </source>
</evidence>
<protein>
    <recommendedName>
        <fullName evidence="13">LRRNT domain-containing protein</fullName>
    </recommendedName>
</protein>
<evidence type="ECO:0000256" key="3">
    <source>
        <dbReference type="ARBA" id="ARBA00022475"/>
    </source>
</evidence>
<dbReference type="GO" id="GO:0008076">
    <property type="term" value="C:voltage-gated potassium channel complex"/>
    <property type="evidence" value="ECO:0007669"/>
    <property type="project" value="TreeGrafter"/>
</dbReference>
<evidence type="ECO:0000313" key="15">
    <source>
        <dbReference type="Proteomes" id="UP000314986"/>
    </source>
</evidence>
<evidence type="ECO:0000259" key="13">
    <source>
        <dbReference type="SMART" id="SM00013"/>
    </source>
</evidence>
<keyword evidence="15" id="KW-1185">Reference proteome</keyword>
<dbReference type="InParanoid" id="A0A4W3K4C9"/>
<keyword evidence="6 12" id="KW-0732">Signal</keyword>
<dbReference type="GO" id="GO:0005249">
    <property type="term" value="F:voltage-gated potassium channel activity"/>
    <property type="evidence" value="ECO:0007669"/>
    <property type="project" value="TreeGrafter"/>
</dbReference>
<keyword evidence="3" id="KW-1003">Cell membrane</keyword>
<dbReference type="Ensembl" id="ENSCMIT00000046537.1">
    <property type="protein sequence ID" value="ENSCMIP00000045883.1"/>
    <property type="gene ID" value="ENSCMIG00000018904.1"/>
</dbReference>
<dbReference type="Gene3D" id="3.80.10.10">
    <property type="entry name" value="Ribonuclease Inhibitor"/>
    <property type="match status" value="1"/>
</dbReference>
<dbReference type="SMART" id="SM00013">
    <property type="entry name" value="LRRNT"/>
    <property type="match status" value="1"/>
</dbReference>
<keyword evidence="2" id="KW-0813">Transport</keyword>
<evidence type="ECO:0000256" key="1">
    <source>
        <dbReference type="ARBA" id="ARBA00004162"/>
    </source>
</evidence>
<dbReference type="SUPFAM" id="SSF52058">
    <property type="entry name" value="L domain-like"/>
    <property type="match status" value="1"/>
</dbReference>
<keyword evidence="10" id="KW-1015">Disulfide bond</keyword>
<evidence type="ECO:0000313" key="14">
    <source>
        <dbReference type="Ensembl" id="ENSCMIP00000045883.1"/>
    </source>
</evidence>
<evidence type="ECO:0000256" key="5">
    <source>
        <dbReference type="ARBA" id="ARBA00022692"/>
    </source>
</evidence>
<dbReference type="Pfam" id="PF13855">
    <property type="entry name" value="LRR_8"/>
    <property type="match status" value="1"/>
</dbReference>
<dbReference type="InterPro" id="IPR051432">
    <property type="entry name" value="KCNMA1_auxiliary"/>
</dbReference>
<keyword evidence="11" id="KW-0407">Ion channel</keyword>
<evidence type="ECO:0000256" key="7">
    <source>
        <dbReference type="ARBA" id="ARBA00022989"/>
    </source>
</evidence>
<evidence type="ECO:0000256" key="2">
    <source>
        <dbReference type="ARBA" id="ARBA00022448"/>
    </source>
</evidence>
<dbReference type="PROSITE" id="PS51450">
    <property type="entry name" value="LRR"/>
    <property type="match status" value="2"/>
</dbReference>
<name>A0A4W3K4C9_CALMI</name>
<keyword evidence="5" id="KW-0812">Transmembrane</keyword>
<dbReference type="PANTHER" id="PTHR46473">
    <property type="entry name" value="GH08155P"/>
    <property type="match status" value="1"/>
</dbReference>
<reference evidence="14" key="4">
    <citation type="submission" date="2025-08" db="UniProtKB">
        <authorList>
            <consortium name="Ensembl"/>
        </authorList>
    </citation>
    <scope>IDENTIFICATION</scope>
</reference>
<accession>A0A4W3K4C9</accession>
<keyword evidence="4" id="KW-0433">Leucine-rich repeat</keyword>
<feature type="chain" id="PRO_5021417219" description="LRRNT domain-containing protein" evidence="12">
    <location>
        <begin position="25"/>
        <end position="141"/>
    </location>
</feature>
<dbReference type="InterPro" id="IPR032675">
    <property type="entry name" value="LRR_dom_sf"/>
</dbReference>